<dbReference type="OrthoDB" id="10037289at2759"/>
<protein>
    <submittedName>
        <fullName evidence="2">Uncharacterized protein</fullName>
    </submittedName>
</protein>
<name>A0A9P4HJ36_9PLEO</name>
<feature type="compositionally biased region" description="Low complexity" evidence="1">
    <location>
        <begin position="10"/>
        <end position="28"/>
    </location>
</feature>
<sequence length="199" mass="22052">MPSTKRRRTGSNSSSSAAESDRSSSSSPRPHKSARKASDNNDGNDSSNESPKSSSWLAEFIDPIPHPECGGGFEKSLAWFIEENTKHIWGASPSKHEHHKWIIMKSCWHHHINTHADCDNGDKCCAIIGLLGCALLTTWSAIEHADELKPTSRFPDLALVISQYLDPSHDLPNYGIEGAFVSWRREAVTFFKKGKARPS</sequence>
<dbReference type="Proteomes" id="UP000799777">
    <property type="component" value="Unassembled WGS sequence"/>
</dbReference>
<evidence type="ECO:0000313" key="3">
    <source>
        <dbReference type="Proteomes" id="UP000799777"/>
    </source>
</evidence>
<evidence type="ECO:0000256" key="1">
    <source>
        <dbReference type="SAM" id="MobiDB-lite"/>
    </source>
</evidence>
<accession>A0A9P4HJ36</accession>
<dbReference type="AlphaFoldDB" id="A0A9P4HJ36"/>
<reference evidence="2" key="1">
    <citation type="journal article" date="2020" name="Stud. Mycol.">
        <title>101 Dothideomycetes genomes: a test case for predicting lifestyles and emergence of pathogens.</title>
        <authorList>
            <person name="Haridas S."/>
            <person name="Albert R."/>
            <person name="Binder M."/>
            <person name="Bloem J."/>
            <person name="Labutti K."/>
            <person name="Salamov A."/>
            <person name="Andreopoulos B."/>
            <person name="Baker S."/>
            <person name="Barry K."/>
            <person name="Bills G."/>
            <person name="Bluhm B."/>
            <person name="Cannon C."/>
            <person name="Castanera R."/>
            <person name="Culley D."/>
            <person name="Daum C."/>
            <person name="Ezra D."/>
            <person name="Gonzalez J."/>
            <person name="Henrissat B."/>
            <person name="Kuo A."/>
            <person name="Liang C."/>
            <person name="Lipzen A."/>
            <person name="Lutzoni F."/>
            <person name="Magnuson J."/>
            <person name="Mondo S."/>
            <person name="Nolan M."/>
            <person name="Ohm R."/>
            <person name="Pangilinan J."/>
            <person name="Park H.-J."/>
            <person name="Ramirez L."/>
            <person name="Alfaro M."/>
            <person name="Sun H."/>
            <person name="Tritt A."/>
            <person name="Yoshinaga Y."/>
            <person name="Zwiers L.-H."/>
            <person name="Turgeon B."/>
            <person name="Goodwin S."/>
            <person name="Spatafora J."/>
            <person name="Crous P."/>
            <person name="Grigoriev I."/>
        </authorList>
    </citation>
    <scope>NUCLEOTIDE SEQUENCE</scope>
    <source>
        <strain evidence="2">CBS 110217</strain>
    </source>
</reference>
<comment type="caution">
    <text evidence="2">The sequence shown here is derived from an EMBL/GenBank/DDBJ whole genome shotgun (WGS) entry which is preliminary data.</text>
</comment>
<keyword evidence="3" id="KW-1185">Reference proteome</keyword>
<feature type="compositionally biased region" description="Low complexity" evidence="1">
    <location>
        <begin position="40"/>
        <end position="54"/>
    </location>
</feature>
<organism evidence="2 3">
    <name type="scientific">Setomelanomma holmii</name>
    <dbReference type="NCBI Taxonomy" id="210430"/>
    <lineage>
        <taxon>Eukaryota</taxon>
        <taxon>Fungi</taxon>
        <taxon>Dikarya</taxon>
        <taxon>Ascomycota</taxon>
        <taxon>Pezizomycotina</taxon>
        <taxon>Dothideomycetes</taxon>
        <taxon>Pleosporomycetidae</taxon>
        <taxon>Pleosporales</taxon>
        <taxon>Pleosporineae</taxon>
        <taxon>Phaeosphaeriaceae</taxon>
        <taxon>Setomelanomma</taxon>
    </lineage>
</organism>
<evidence type="ECO:0000313" key="2">
    <source>
        <dbReference type="EMBL" id="KAF2036115.1"/>
    </source>
</evidence>
<feature type="region of interest" description="Disordered" evidence="1">
    <location>
        <begin position="1"/>
        <end position="54"/>
    </location>
</feature>
<dbReference type="EMBL" id="ML978155">
    <property type="protein sequence ID" value="KAF2036115.1"/>
    <property type="molecule type" value="Genomic_DNA"/>
</dbReference>
<gene>
    <name evidence="2" type="ORF">EK21DRAFT_83828</name>
</gene>
<proteinExistence type="predicted"/>